<protein>
    <submittedName>
        <fullName evidence="4">Surface-anchored protein</fullName>
    </submittedName>
</protein>
<evidence type="ECO:0000256" key="1">
    <source>
        <dbReference type="SAM" id="MobiDB-lite"/>
    </source>
</evidence>
<feature type="compositionally biased region" description="Pro residues" evidence="1">
    <location>
        <begin position="700"/>
        <end position="711"/>
    </location>
</feature>
<evidence type="ECO:0000313" key="4">
    <source>
        <dbReference type="EMBL" id="PFG27917.1"/>
    </source>
</evidence>
<feature type="transmembrane region" description="Helical" evidence="2">
    <location>
        <begin position="997"/>
        <end position="1018"/>
    </location>
</feature>
<feature type="chain" id="PRO_5013060893" evidence="3">
    <location>
        <begin position="27"/>
        <end position="1028"/>
    </location>
</feature>
<comment type="caution">
    <text evidence="4">The sequence shown here is derived from an EMBL/GenBank/DDBJ whole genome shotgun (WGS) entry which is preliminary data.</text>
</comment>
<dbReference type="OrthoDB" id="4422177at2"/>
<feature type="region of interest" description="Disordered" evidence="1">
    <location>
        <begin position="953"/>
        <end position="987"/>
    </location>
</feature>
<proteinExistence type="predicted"/>
<keyword evidence="2" id="KW-0472">Membrane</keyword>
<feature type="compositionally biased region" description="Low complexity" evidence="1">
    <location>
        <begin position="955"/>
        <end position="976"/>
    </location>
</feature>
<gene>
    <name evidence="4" type="ORF">ATK06_0999</name>
</gene>
<dbReference type="RefSeq" id="WP_098388928.1">
    <property type="nucleotide sequence ID" value="NZ_LS483464.1"/>
</dbReference>
<dbReference type="NCBIfam" id="TIGR03769">
    <property type="entry name" value="P_ac_wall_RPT"/>
    <property type="match status" value="2"/>
</dbReference>
<accession>A0A2A9DME4</accession>
<dbReference type="EMBL" id="PDJF01000001">
    <property type="protein sequence ID" value="PFG27917.1"/>
    <property type="molecule type" value="Genomic_DNA"/>
</dbReference>
<name>A0A2A9DME4_9CORY</name>
<evidence type="ECO:0000256" key="2">
    <source>
        <dbReference type="SAM" id="Phobius"/>
    </source>
</evidence>
<keyword evidence="5" id="KW-1185">Reference proteome</keyword>
<dbReference type="NCBIfam" id="NF038134">
    <property type="entry name" value="choice_anch_M"/>
    <property type="match status" value="3"/>
</dbReference>
<feature type="region of interest" description="Disordered" evidence="1">
    <location>
        <begin position="686"/>
        <end position="720"/>
    </location>
</feature>
<keyword evidence="3" id="KW-0732">Signal</keyword>
<reference evidence="4 5" key="1">
    <citation type="submission" date="2017-10" db="EMBL/GenBank/DDBJ databases">
        <title>Sequencing the genomes of 1000 actinobacteria strains.</title>
        <authorList>
            <person name="Klenk H.-P."/>
        </authorList>
    </citation>
    <scope>NUCLEOTIDE SEQUENCE [LARGE SCALE GENOMIC DNA]</scope>
    <source>
        <strain evidence="4 5">DSM 20688</strain>
    </source>
</reference>
<dbReference type="AlphaFoldDB" id="A0A2A9DME4"/>
<sequence>MTRFLSLFAALFLVLAAALPHPKSTAETPLVVHTQEHVDAPHATWDGSNFQLMSNSSGLKPIEDTVNWVSRGQVDGGLGMYAWRVPDDPRLSFMGDPGTLLYYGGPATGFPQEQIPIWAGFGASANLPTENFRDQSFNMEIVGFDGPGRMELFNYGGEEWPAQRLWSSHDKGLRATWVAQGTHTHNDMTFTKPGLYQVWYRASARTTDGRFIASEPQVLRWQVGGTDPRLTTLHDVASSYNAAPAKQTGNTPTLSIAPSAADTKGAREGVLTTLSFDTGNAKDSGHAVFYIDGYRLAEVPVEAGKAQWDEMIGGYSSDFQVVYVPGGASQSGRWVSAPLQHHTGKVAQSTSEMGEFPTPNSADPAPAFETAPFSPSSHEVAVATSEVMGEDFEVTITPADADTSVEVRGGLYRVGDEPLQELPERVPADCELNYISSPGNRTLRTYVGDCTGPGYQLLLQITPESRSDAPGAALFSRLFAEGYRALPATSTRYSRAEGPAASEQKDGWADAVTLYDGHVDIAPHQREGKLVMAAKDETNNHARGAVWRDLNAVTFAVPQQAQKTLRRPVPGLASAGESVYELPATQRRGLVWPGLSNEHMYQSHPGKYVFHFTPVSAPAGGQWRAFNGTEAIAGNQQATSYSEQGSMHRHLAWYFTQPGTYEIEVRVDTPLSTTEAGTLRFRVGETDAAGGAPGVDVPAPGQPGQPEPPAPGSVAPANPNAVELTSGHIDFGPQHRDGTLGFYVTHESDTYKPQDVALVVGAQRRVQFEAGSLPRDVAAIVGRFVSPGTGFYHLPLTQAPDAPWPGFSTTHVAQQFPDGMNIEVAPQSAPEGGRWWAGHLPGLGVDARTLASSDGPSVVAGDGPFHTHADWIFSTPGEYTIAMRAVSLDGATKTEWETITFRVDLGAAGSAGSGGSGVGGSASTDSSGWKGVFDEAKKMFTAADKFAATALGNSPADPAGKPAGTAPAGAGANAPANTQASSPGRAALADTGAHTQLLWAGALALLGAGALTLGGSAFRRAHATLREG</sequence>
<feature type="compositionally biased region" description="Low complexity" evidence="1">
    <location>
        <begin position="687"/>
        <end position="699"/>
    </location>
</feature>
<keyword evidence="2" id="KW-1133">Transmembrane helix</keyword>
<evidence type="ECO:0000256" key="3">
    <source>
        <dbReference type="SAM" id="SignalP"/>
    </source>
</evidence>
<organism evidence="4 5">
    <name type="scientific">Corynebacterium renale</name>
    <dbReference type="NCBI Taxonomy" id="1724"/>
    <lineage>
        <taxon>Bacteria</taxon>
        <taxon>Bacillati</taxon>
        <taxon>Actinomycetota</taxon>
        <taxon>Actinomycetes</taxon>
        <taxon>Mycobacteriales</taxon>
        <taxon>Corynebacteriaceae</taxon>
        <taxon>Corynebacterium</taxon>
    </lineage>
</organism>
<dbReference type="Proteomes" id="UP000221653">
    <property type="component" value="Unassembled WGS sequence"/>
</dbReference>
<dbReference type="STRING" id="1724.GCA_001044175_02357"/>
<keyword evidence="2" id="KW-0812">Transmembrane</keyword>
<dbReference type="InterPro" id="IPR022435">
    <property type="entry name" value="Surface-anchored_actinobac"/>
</dbReference>
<feature type="signal peptide" evidence="3">
    <location>
        <begin position="1"/>
        <end position="26"/>
    </location>
</feature>
<evidence type="ECO:0000313" key="5">
    <source>
        <dbReference type="Proteomes" id="UP000221653"/>
    </source>
</evidence>